<dbReference type="AlphaFoldDB" id="A0A072UX56"/>
<evidence type="ECO:0000313" key="4">
    <source>
        <dbReference type="Proteomes" id="UP000002051"/>
    </source>
</evidence>
<dbReference type="EnsemblPlants" id="KEH33663">
    <property type="protein sequence ID" value="KEH33663"/>
    <property type="gene ID" value="MTR_3g450290"/>
</dbReference>
<sequence>MADFFSTQVRFNSGNPQLFKVRYINVTLKDMSRNPHGSRLDKETMTNSARWKRMAADPNMPKRGRECVPSSLL</sequence>
<reference evidence="2 4" key="2">
    <citation type="journal article" date="2014" name="BMC Genomics">
        <title>An improved genome release (version Mt4.0) for the model legume Medicago truncatula.</title>
        <authorList>
            <person name="Tang H."/>
            <person name="Krishnakumar V."/>
            <person name="Bidwell S."/>
            <person name="Rosen B."/>
            <person name="Chan A."/>
            <person name="Zhou S."/>
            <person name="Gentzbittel L."/>
            <person name="Childs K.L."/>
            <person name="Yandell M."/>
            <person name="Gundlach H."/>
            <person name="Mayer K.F."/>
            <person name="Schwartz D.C."/>
            <person name="Town C.D."/>
        </authorList>
    </citation>
    <scope>GENOME REANNOTATION</scope>
    <source>
        <strain evidence="2">A17</strain>
        <strain evidence="3 4">cv. Jemalong A17</strain>
    </source>
</reference>
<reference evidence="2 4" key="1">
    <citation type="journal article" date="2011" name="Nature">
        <title>The Medicago genome provides insight into the evolution of rhizobial symbioses.</title>
        <authorList>
            <person name="Young N.D."/>
            <person name="Debelle F."/>
            <person name="Oldroyd G.E."/>
            <person name="Geurts R."/>
            <person name="Cannon S.B."/>
            <person name="Udvardi M.K."/>
            <person name="Benedito V.A."/>
            <person name="Mayer K.F."/>
            <person name="Gouzy J."/>
            <person name="Schoof H."/>
            <person name="Van de Peer Y."/>
            <person name="Proost S."/>
            <person name="Cook D.R."/>
            <person name="Meyers B.C."/>
            <person name="Spannagl M."/>
            <person name="Cheung F."/>
            <person name="De Mita S."/>
            <person name="Krishnakumar V."/>
            <person name="Gundlach H."/>
            <person name="Zhou S."/>
            <person name="Mudge J."/>
            <person name="Bharti A.K."/>
            <person name="Murray J.D."/>
            <person name="Naoumkina M.A."/>
            <person name="Rosen B."/>
            <person name="Silverstein K.A."/>
            <person name="Tang H."/>
            <person name="Rombauts S."/>
            <person name="Zhao P.X."/>
            <person name="Zhou P."/>
            <person name="Barbe V."/>
            <person name="Bardou P."/>
            <person name="Bechner M."/>
            <person name="Bellec A."/>
            <person name="Berger A."/>
            <person name="Berges H."/>
            <person name="Bidwell S."/>
            <person name="Bisseling T."/>
            <person name="Choisne N."/>
            <person name="Couloux A."/>
            <person name="Denny R."/>
            <person name="Deshpande S."/>
            <person name="Dai X."/>
            <person name="Doyle J.J."/>
            <person name="Dudez A.M."/>
            <person name="Farmer A.D."/>
            <person name="Fouteau S."/>
            <person name="Franken C."/>
            <person name="Gibelin C."/>
            <person name="Gish J."/>
            <person name="Goldstein S."/>
            <person name="Gonzalez A.J."/>
            <person name="Green P.J."/>
            <person name="Hallab A."/>
            <person name="Hartog M."/>
            <person name="Hua A."/>
            <person name="Humphray S.J."/>
            <person name="Jeong D.H."/>
            <person name="Jing Y."/>
            <person name="Jocker A."/>
            <person name="Kenton S.M."/>
            <person name="Kim D.J."/>
            <person name="Klee K."/>
            <person name="Lai H."/>
            <person name="Lang C."/>
            <person name="Lin S."/>
            <person name="Macmil S.L."/>
            <person name="Magdelenat G."/>
            <person name="Matthews L."/>
            <person name="McCorrison J."/>
            <person name="Monaghan E.L."/>
            <person name="Mun J.H."/>
            <person name="Najar F.Z."/>
            <person name="Nicholson C."/>
            <person name="Noirot C."/>
            <person name="O'Bleness M."/>
            <person name="Paule C.R."/>
            <person name="Poulain J."/>
            <person name="Prion F."/>
            <person name="Qin B."/>
            <person name="Qu C."/>
            <person name="Retzel E.F."/>
            <person name="Riddle C."/>
            <person name="Sallet E."/>
            <person name="Samain S."/>
            <person name="Samson N."/>
            <person name="Sanders I."/>
            <person name="Saurat O."/>
            <person name="Scarpelli C."/>
            <person name="Schiex T."/>
            <person name="Segurens B."/>
            <person name="Severin A.J."/>
            <person name="Sherrier D.J."/>
            <person name="Shi R."/>
            <person name="Sims S."/>
            <person name="Singer S.R."/>
            <person name="Sinharoy S."/>
            <person name="Sterck L."/>
            <person name="Viollet A."/>
            <person name="Wang B.B."/>
            <person name="Wang K."/>
            <person name="Wang M."/>
            <person name="Wang X."/>
            <person name="Warfsmann J."/>
            <person name="Weissenbach J."/>
            <person name="White D.D."/>
            <person name="White J.D."/>
            <person name="Wiley G.B."/>
            <person name="Wincker P."/>
            <person name="Xing Y."/>
            <person name="Yang L."/>
            <person name="Yao Z."/>
            <person name="Ying F."/>
            <person name="Zhai J."/>
            <person name="Zhou L."/>
            <person name="Zuber A."/>
            <person name="Denarie J."/>
            <person name="Dixon R.A."/>
            <person name="May G.D."/>
            <person name="Schwartz D.C."/>
            <person name="Rogers J."/>
            <person name="Quetier F."/>
            <person name="Town C.D."/>
            <person name="Roe B.A."/>
        </authorList>
    </citation>
    <scope>NUCLEOTIDE SEQUENCE [LARGE SCALE GENOMIC DNA]</scope>
    <source>
        <strain evidence="2">A17</strain>
        <strain evidence="3 4">cv. Jemalong A17</strain>
    </source>
</reference>
<dbReference type="Proteomes" id="UP000002051">
    <property type="component" value="Chromosome 3"/>
</dbReference>
<evidence type="ECO:0000313" key="3">
    <source>
        <dbReference type="EnsemblPlants" id="KEH33663"/>
    </source>
</evidence>
<dbReference type="HOGENOM" id="CLU_2708522_0_0_1"/>
<reference evidence="3" key="3">
    <citation type="submission" date="2015-04" db="UniProtKB">
        <authorList>
            <consortium name="EnsemblPlants"/>
        </authorList>
    </citation>
    <scope>IDENTIFICATION</scope>
    <source>
        <strain evidence="3">cv. Jemalong A17</strain>
    </source>
</reference>
<gene>
    <name evidence="2" type="ordered locus">MTR_3g450290</name>
</gene>
<protein>
    <submittedName>
        <fullName evidence="2 3">Uncharacterized protein</fullName>
    </submittedName>
</protein>
<keyword evidence="4" id="KW-1185">Reference proteome</keyword>
<accession>A0A072UX56</accession>
<proteinExistence type="predicted"/>
<name>A0A072UX56_MEDTR</name>
<dbReference type="EMBL" id="CM001219">
    <property type="protein sequence ID" value="KEH33663.1"/>
    <property type="molecule type" value="Genomic_DNA"/>
</dbReference>
<organism evidence="2 4">
    <name type="scientific">Medicago truncatula</name>
    <name type="common">Barrel medic</name>
    <name type="synonym">Medicago tribuloides</name>
    <dbReference type="NCBI Taxonomy" id="3880"/>
    <lineage>
        <taxon>Eukaryota</taxon>
        <taxon>Viridiplantae</taxon>
        <taxon>Streptophyta</taxon>
        <taxon>Embryophyta</taxon>
        <taxon>Tracheophyta</taxon>
        <taxon>Spermatophyta</taxon>
        <taxon>Magnoliopsida</taxon>
        <taxon>eudicotyledons</taxon>
        <taxon>Gunneridae</taxon>
        <taxon>Pentapetalae</taxon>
        <taxon>rosids</taxon>
        <taxon>fabids</taxon>
        <taxon>Fabales</taxon>
        <taxon>Fabaceae</taxon>
        <taxon>Papilionoideae</taxon>
        <taxon>50 kb inversion clade</taxon>
        <taxon>NPAAA clade</taxon>
        <taxon>Hologalegina</taxon>
        <taxon>IRL clade</taxon>
        <taxon>Trifolieae</taxon>
        <taxon>Medicago</taxon>
    </lineage>
</organism>
<evidence type="ECO:0000313" key="2">
    <source>
        <dbReference type="EMBL" id="KEH33663.1"/>
    </source>
</evidence>
<evidence type="ECO:0000256" key="1">
    <source>
        <dbReference type="SAM" id="MobiDB-lite"/>
    </source>
</evidence>
<feature type="region of interest" description="Disordered" evidence="1">
    <location>
        <begin position="54"/>
        <end position="73"/>
    </location>
</feature>